<protein>
    <submittedName>
        <fullName evidence="2">Outer membrane lipoprotein-sorting protein</fullName>
    </submittedName>
</protein>
<feature type="region of interest" description="Disordered" evidence="1">
    <location>
        <begin position="205"/>
        <end position="280"/>
    </location>
</feature>
<dbReference type="InterPro" id="IPR029046">
    <property type="entry name" value="LolA/LolB/LppX"/>
</dbReference>
<feature type="compositionally biased region" description="Acidic residues" evidence="1">
    <location>
        <begin position="231"/>
        <end position="278"/>
    </location>
</feature>
<dbReference type="Proteomes" id="UP000198823">
    <property type="component" value="Unassembled WGS sequence"/>
</dbReference>
<sequence length="390" mass="43307">MKELRSRIFAGMLIVLVMLLAACGSQSKEDVMKKLSGKWTDAKGYELTAVMEIKTGDEPRLYDVEVWHTKPDYYRVNVAQQGSKESQMILRNKDGVFVVTPSIGKTYKFQSDWPEKNSQAYLIGALAEDIRADKDAVMKEEEKEYVFETATRNNHRKMLPYQRIHIDKKSLLPVKVSVLNENKEEQMKITFEKISLGTERSAGDYAVEKHSKAPEGAEGSADDTGATEEKQDGEDQEGTSDGEEQEGTSDETDGAADEEGNEDGKEEGDEEAGAELDGEEFRTSYPLLKWEGVDVEEEVVGSGDDKRVYLTYSGEKEFVIVQQQAKSPQDALVPVFAEGDPAHLGFTIGAITDNSVSWEQGGVSYFLASNGLSREEMVEVATSMIEAEQK</sequence>
<evidence type="ECO:0000313" key="3">
    <source>
        <dbReference type="Proteomes" id="UP000198823"/>
    </source>
</evidence>
<dbReference type="RefSeq" id="WP_407639307.1">
    <property type="nucleotide sequence ID" value="NZ_FNAR01000017.1"/>
</dbReference>
<reference evidence="2 3" key="1">
    <citation type="submission" date="2016-10" db="EMBL/GenBank/DDBJ databases">
        <authorList>
            <person name="de Groot N.N."/>
        </authorList>
    </citation>
    <scope>NUCLEOTIDE SEQUENCE [LARGE SCALE GENOMIC DNA]</scope>
    <source>
        <strain evidence="2 3">CGMCC 1.6762</strain>
    </source>
</reference>
<feature type="compositionally biased region" description="Basic and acidic residues" evidence="1">
    <location>
        <begin position="206"/>
        <end position="215"/>
    </location>
</feature>
<dbReference type="STRING" id="426756.SAMN04488126_11721"/>
<dbReference type="EMBL" id="FNAR01000017">
    <property type="protein sequence ID" value="SDE71734.1"/>
    <property type="molecule type" value="Genomic_DNA"/>
</dbReference>
<evidence type="ECO:0000256" key="1">
    <source>
        <dbReference type="SAM" id="MobiDB-lite"/>
    </source>
</evidence>
<organism evidence="2 3">
    <name type="scientific">Bhargavaea beijingensis</name>
    <dbReference type="NCBI Taxonomy" id="426756"/>
    <lineage>
        <taxon>Bacteria</taxon>
        <taxon>Bacillati</taxon>
        <taxon>Bacillota</taxon>
        <taxon>Bacilli</taxon>
        <taxon>Bacillales</taxon>
        <taxon>Caryophanaceae</taxon>
        <taxon>Bhargavaea</taxon>
    </lineage>
</organism>
<dbReference type="Gene3D" id="2.50.20.10">
    <property type="entry name" value="Lipoprotein localisation LolA/LolB/LppX"/>
    <property type="match status" value="1"/>
</dbReference>
<evidence type="ECO:0000313" key="2">
    <source>
        <dbReference type="EMBL" id="SDE71734.1"/>
    </source>
</evidence>
<gene>
    <name evidence="2" type="ORF">SAMN04488126_11721</name>
</gene>
<dbReference type="PANTHER" id="PTHR37507">
    <property type="entry name" value="SPORULATION PROTEIN YDCC"/>
    <property type="match status" value="1"/>
</dbReference>
<accession>A0A1G7F791</accession>
<dbReference type="PROSITE" id="PS51257">
    <property type="entry name" value="PROKAR_LIPOPROTEIN"/>
    <property type="match status" value="1"/>
</dbReference>
<dbReference type="AlphaFoldDB" id="A0A1G7F791"/>
<name>A0A1G7F791_9BACL</name>
<dbReference type="InterPro" id="IPR052944">
    <property type="entry name" value="Sporulation_related"/>
</dbReference>
<dbReference type="PANTHER" id="PTHR37507:SF2">
    <property type="entry name" value="SPORULATION PROTEIN YDCC"/>
    <property type="match status" value="1"/>
</dbReference>
<dbReference type="SUPFAM" id="SSF89392">
    <property type="entry name" value="Prokaryotic lipoproteins and lipoprotein localization factors"/>
    <property type="match status" value="1"/>
</dbReference>
<keyword evidence="2" id="KW-0449">Lipoprotein</keyword>
<proteinExistence type="predicted"/>